<comment type="caution">
    <text evidence="2">The sequence shown here is derived from an EMBL/GenBank/DDBJ whole genome shotgun (WGS) entry which is preliminary data.</text>
</comment>
<feature type="compositionally biased region" description="Polar residues" evidence="1">
    <location>
        <begin position="211"/>
        <end position="222"/>
    </location>
</feature>
<protein>
    <submittedName>
        <fullName evidence="2">Uncharacterized protein</fullName>
    </submittedName>
</protein>
<dbReference type="EMBL" id="JANVFO010000003">
    <property type="protein sequence ID" value="KAJ3737166.1"/>
    <property type="molecule type" value="Genomic_DNA"/>
</dbReference>
<dbReference type="Proteomes" id="UP001176059">
    <property type="component" value="Unassembled WGS sequence"/>
</dbReference>
<feature type="region of interest" description="Disordered" evidence="1">
    <location>
        <begin position="1"/>
        <end position="23"/>
    </location>
</feature>
<gene>
    <name evidence="2" type="ORF">DFJ43DRAFT_406882</name>
</gene>
<name>A0AA38JX19_9AGAR</name>
<feature type="compositionally biased region" description="Low complexity" evidence="1">
    <location>
        <begin position="197"/>
        <end position="210"/>
    </location>
</feature>
<accession>A0AA38JX19</accession>
<evidence type="ECO:0000313" key="2">
    <source>
        <dbReference type="EMBL" id="KAJ3737166.1"/>
    </source>
</evidence>
<evidence type="ECO:0000313" key="3">
    <source>
        <dbReference type="Proteomes" id="UP001176059"/>
    </source>
</evidence>
<feature type="region of interest" description="Disordered" evidence="1">
    <location>
        <begin position="58"/>
        <end position="106"/>
    </location>
</feature>
<reference evidence="2" key="1">
    <citation type="submission" date="2022-08" db="EMBL/GenBank/DDBJ databases">
        <authorList>
            <consortium name="DOE Joint Genome Institute"/>
            <person name="Min B."/>
            <person name="Sierra-Patev S."/>
            <person name="Naranjo-Ortiz M."/>
            <person name="Looney B."/>
            <person name="Konkel Z."/>
            <person name="Slot J.C."/>
            <person name="Sakamoto Y."/>
            <person name="Steenwyk J.L."/>
            <person name="Rokas A."/>
            <person name="Carro J."/>
            <person name="Camarero S."/>
            <person name="Ferreira P."/>
            <person name="Molpeceres G."/>
            <person name="Ruiz-duenas F.J."/>
            <person name="Serrano A."/>
            <person name="Henrissat B."/>
            <person name="Drula E."/>
            <person name="Hughes K.W."/>
            <person name="Mata J.L."/>
            <person name="Ishikawa N.K."/>
            <person name="Vargas-Isla R."/>
            <person name="Ushijima S."/>
            <person name="Smith C.A."/>
            <person name="Ahrendt S."/>
            <person name="Andreopoulos W."/>
            <person name="He G."/>
            <person name="LaButti K."/>
            <person name="Lipzen A."/>
            <person name="Ng V."/>
            <person name="Riley R."/>
            <person name="Sandor L."/>
            <person name="Barry K."/>
            <person name="Martinez A.T."/>
            <person name="Xiao Y."/>
            <person name="Gibbons J.G."/>
            <person name="Terashima K."/>
            <person name="Hibbett D.S."/>
            <person name="Grigoriev I.V."/>
        </authorList>
    </citation>
    <scope>NUCLEOTIDE SEQUENCE</scope>
    <source>
        <strain evidence="2">ET3784</strain>
    </source>
</reference>
<reference evidence="2" key="2">
    <citation type="journal article" date="2023" name="Proc. Natl. Acad. Sci. U.S.A.">
        <title>A global phylogenomic analysis of the shiitake genus Lentinula.</title>
        <authorList>
            <person name="Sierra-Patev S."/>
            <person name="Min B."/>
            <person name="Naranjo-Ortiz M."/>
            <person name="Looney B."/>
            <person name="Konkel Z."/>
            <person name="Slot J.C."/>
            <person name="Sakamoto Y."/>
            <person name="Steenwyk J.L."/>
            <person name="Rokas A."/>
            <person name="Carro J."/>
            <person name="Camarero S."/>
            <person name="Ferreira P."/>
            <person name="Molpeceres G."/>
            <person name="Ruiz-Duenas F.J."/>
            <person name="Serrano A."/>
            <person name="Henrissat B."/>
            <person name="Drula E."/>
            <person name="Hughes K.W."/>
            <person name="Mata J.L."/>
            <person name="Ishikawa N.K."/>
            <person name="Vargas-Isla R."/>
            <person name="Ushijima S."/>
            <person name="Smith C.A."/>
            <person name="Donoghue J."/>
            <person name="Ahrendt S."/>
            <person name="Andreopoulos W."/>
            <person name="He G."/>
            <person name="LaButti K."/>
            <person name="Lipzen A."/>
            <person name="Ng V."/>
            <person name="Riley R."/>
            <person name="Sandor L."/>
            <person name="Barry K."/>
            <person name="Martinez A.T."/>
            <person name="Xiao Y."/>
            <person name="Gibbons J.G."/>
            <person name="Terashima K."/>
            <person name="Grigoriev I.V."/>
            <person name="Hibbett D."/>
        </authorList>
    </citation>
    <scope>NUCLEOTIDE SEQUENCE</scope>
    <source>
        <strain evidence="2">ET3784</strain>
    </source>
</reference>
<feature type="region of interest" description="Disordered" evidence="1">
    <location>
        <begin position="188"/>
        <end position="245"/>
    </location>
</feature>
<proteinExistence type="predicted"/>
<keyword evidence="3" id="KW-1185">Reference proteome</keyword>
<sequence length="398" mass="44135">MNDDSTSTYSYLESPTSSESSYSNTLQNHAMFPATIPDYGLGWAPHYQQVLNQRDLGNDCHQSCEPQQPTQSQVPSDWDHGTQSYSYSQDASPQYQDCRNLPLHAPVPLPGPSPILFTSIESANYPPQPPDPTRPFSSQTCHTTTAPDAHQQRPISESTAPPQMHTFMNTFSARPPVQQTFPTPCELLSELGIGSDSNDASPGSMSDSSSVATPGPSNIADTSSRKRDLKIPNLRPPEPEAITSHEKKRQYLECLEQYVLYLHEQLRLIGAQPRPIERFSSYRGLSSRSIRTMLVHMENSTAKLNAKTQTEEQRFLALRDAYLRQEGGSLSDPYVAASVETGEYYSNNARFHTRPDDTPDSVIAGHPSNAFGGPNMSTESRVTHNTNASFDQVYHARP</sequence>
<evidence type="ECO:0000256" key="1">
    <source>
        <dbReference type="SAM" id="MobiDB-lite"/>
    </source>
</evidence>
<feature type="region of interest" description="Disordered" evidence="1">
    <location>
        <begin position="124"/>
        <end position="166"/>
    </location>
</feature>
<feature type="compositionally biased region" description="Polar residues" evidence="1">
    <location>
        <begin position="135"/>
        <end position="146"/>
    </location>
</feature>
<dbReference type="AlphaFoldDB" id="A0AA38JX19"/>
<feature type="compositionally biased region" description="Polar residues" evidence="1">
    <location>
        <begin position="60"/>
        <end position="97"/>
    </location>
</feature>
<organism evidence="2 3">
    <name type="scientific">Lentinula guzmanii</name>
    <dbReference type="NCBI Taxonomy" id="2804957"/>
    <lineage>
        <taxon>Eukaryota</taxon>
        <taxon>Fungi</taxon>
        <taxon>Dikarya</taxon>
        <taxon>Basidiomycota</taxon>
        <taxon>Agaricomycotina</taxon>
        <taxon>Agaricomycetes</taxon>
        <taxon>Agaricomycetidae</taxon>
        <taxon>Agaricales</taxon>
        <taxon>Marasmiineae</taxon>
        <taxon>Omphalotaceae</taxon>
        <taxon>Lentinula</taxon>
    </lineage>
</organism>
<feature type="compositionally biased region" description="Polar residues" evidence="1">
    <location>
        <begin position="153"/>
        <end position="166"/>
    </location>
</feature>